<keyword evidence="2" id="KW-1185">Reference proteome</keyword>
<protein>
    <submittedName>
        <fullName evidence="1">Uncharacterized protein</fullName>
    </submittedName>
</protein>
<reference evidence="1 2" key="1">
    <citation type="submission" date="2020-06" db="EMBL/GenBank/DDBJ databases">
        <authorList>
            <person name="Li R."/>
            <person name="Bekaert M."/>
        </authorList>
    </citation>
    <scope>NUCLEOTIDE SEQUENCE [LARGE SCALE GENOMIC DNA]</scope>
    <source>
        <strain evidence="2">wild</strain>
    </source>
</reference>
<dbReference type="Proteomes" id="UP000507470">
    <property type="component" value="Unassembled WGS sequence"/>
</dbReference>
<accession>A0A6J8AQE1</accession>
<dbReference type="EMBL" id="CACVKT020001787">
    <property type="protein sequence ID" value="CAC5371676.1"/>
    <property type="molecule type" value="Genomic_DNA"/>
</dbReference>
<dbReference type="AlphaFoldDB" id="A0A6J8AQE1"/>
<proteinExistence type="predicted"/>
<gene>
    <name evidence="1" type="ORF">MCOR_10049</name>
</gene>
<evidence type="ECO:0000313" key="1">
    <source>
        <dbReference type="EMBL" id="CAC5371676.1"/>
    </source>
</evidence>
<name>A0A6J8AQE1_MYTCO</name>
<organism evidence="1 2">
    <name type="scientific">Mytilus coruscus</name>
    <name type="common">Sea mussel</name>
    <dbReference type="NCBI Taxonomy" id="42192"/>
    <lineage>
        <taxon>Eukaryota</taxon>
        <taxon>Metazoa</taxon>
        <taxon>Spiralia</taxon>
        <taxon>Lophotrochozoa</taxon>
        <taxon>Mollusca</taxon>
        <taxon>Bivalvia</taxon>
        <taxon>Autobranchia</taxon>
        <taxon>Pteriomorphia</taxon>
        <taxon>Mytilida</taxon>
        <taxon>Mytiloidea</taxon>
        <taxon>Mytilidae</taxon>
        <taxon>Mytilinae</taxon>
        <taxon>Mytilus</taxon>
    </lineage>
</organism>
<evidence type="ECO:0000313" key="2">
    <source>
        <dbReference type="Proteomes" id="UP000507470"/>
    </source>
</evidence>
<dbReference type="OrthoDB" id="6148658at2759"/>
<sequence length="326" mass="38257">MLTWVKSDYCPNYFIPEDNLFAGTLNKSQKFILEDKSEELLKDGFNCLLNVKVGNICDYYWTRESLEDFQLLQSNSERDLLYSLYTRSITKIVIPLKGLNHNILEQYYYANENVLIFIQNLWSILNRIIDTDTITEHTTEETKNALSSLLPYIYTCLASNIAAIAIQNKNRKVRDFLLIGSFTYFMKGNISGRLKFISVLYAIGLYEDCEWFIDQLDEEYIKNAPSLCGCRFIRHPKLDDIENIITQCKVTTCVSFLSSELSITPDALKYEMFRYFGIDVTKNERAHTSFQWNYRAVVDSNVYFVFLKFLIHIELRKVEECVYIYN</sequence>